<dbReference type="InterPro" id="IPR008930">
    <property type="entry name" value="Terpenoid_cyclase/PrenylTrfase"/>
</dbReference>
<dbReference type="Pfam" id="PF07678">
    <property type="entry name" value="TED_complement"/>
    <property type="match status" value="1"/>
</dbReference>
<dbReference type="SUPFAM" id="SSF48239">
    <property type="entry name" value="Terpenoid cyclases/Protein prenyltransferases"/>
    <property type="match status" value="1"/>
</dbReference>
<evidence type="ECO:0008006" key="8">
    <source>
        <dbReference type="Google" id="ProtNLM"/>
    </source>
</evidence>
<dbReference type="GeneTree" id="ENSGT00940000162996"/>
<keyword evidence="2" id="KW-0646">Protease inhibitor</keyword>
<dbReference type="Ensembl" id="ENSORLT00000012468.2">
    <property type="protein sequence ID" value="ENSORLP00000012467.2"/>
    <property type="gene ID" value="ENSORLG00000009939.2"/>
</dbReference>
<dbReference type="InterPro" id="IPR041555">
    <property type="entry name" value="MG3"/>
</dbReference>
<dbReference type="Gene3D" id="2.20.130.20">
    <property type="match status" value="1"/>
</dbReference>
<reference evidence="6" key="2">
    <citation type="submission" date="2025-08" db="UniProtKB">
        <authorList>
            <consortium name="Ensembl"/>
        </authorList>
    </citation>
    <scope>IDENTIFICATION</scope>
    <source>
        <strain evidence="6">Hd-rR</strain>
    </source>
</reference>
<dbReference type="InterPro" id="IPR036595">
    <property type="entry name" value="A-macroglobulin_rcpt-bd_sf"/>
</dbReference>
<dbReference type="Proteomes" id="UP000001038">
    <property type="component" value="Chromosome 13"/>
</dbReference>
<dbReference type="eggNOG" id="KOG1366">
    <property type="taxonomic scope" value="Eukaryota"/>
</dbReference>
<dbReference type="GO" id="GO:0005615">
    <property type="term" value="C:extracellular space"/>
    <property type="evidence" value="ECO:0007669"/>
    <property type="project" value="InterPro"/>
</dbReference>
<dbReference type="InterPro" id="IPR011625">
    <property type="entry name" value="A2M_N_BRD"/>
</dbReference>
<evidence type="ECO:0000313" key="7">
    <source>
        <dbReference type="Proteomes" id="UP000001038"/>
    </source>
</evidence>
<dbReference type="STRING" id="8090.ENSORLP00000012467"/>
<dbReference type="Pfam" id="PF17791">
    <property type="entry name" value="MG3"/>
    <property type="match status" value="1"/>
</dbReference>
<reference evidence="6 7" key="1">
    <citation type="journal article" date="2007" name="Nature">
        <title>The medaka draft genome and insights into vertebrate genome evolution.</title>
        <authorList>
            <person name="Kasahara M."/>
            <person name="Naruse K."/>
            <person name="Sasaki S."/>
            <person name="Nakatani Y."/>
            <person name="Qu W."/>
            <person name="Ahsan B."/>
            <person name="Yamada T."/>
            <person name="Nagayasu Y."/>
            <person name="Doi K."/>
            <person name="Kasai Y."/>
            <person name="Jindo T."/>
            <person name="Kobayashi D."/>
            <person name="Shimada A."/>
            <person name="Toyoda A."/>
            <person name="Kuroki Y."/>
            <person name="Fujiyama A."/>
            <person name="Sasaki T."/>
            <person name="Shimizu A."/>
            <person name="Asakawa S."/>
            <person name="Shimizu N."/>
            <person name="Hashimoto S."/>
            <person name="Yang J."/>
            <person name="Lee Y."/>
            <person name="Matsushima K."/>
            <person name="Sugano S."/>
            <person name="Sakaizumi M."/>
            <person name="Narita T."/>
            <person name="Ohishi K."/>
            <person name="Haga S."/>
            <person name="Ohta F."/>
            <person name="Nomoto H."/>
            <person name="Nogata K."/>
            <person name="Morishita T."/>
            <person name="Endo T."/>
            <person name="Shin-I T."/>
            <person name="Takeda H."/>
            <person name="Morishita S."/>
            <person name="Kohara Y."/>
        </authorList>
    </citation>
    <scope>NUCLEOTIDE SEQUENCE [LARGE SCALE GENOMIC DNA]</scope>
    <source>
        <strain evidence="6 7">Hd-rR</strain>
    </source>
</reference>
<keyword evidence="7" id="KW-1185">Reference proteome</keyword>
<evidence type="ECO:0000256" key="3">
    <source>
        <dbReference type="ARBA" id="ARBA00022900"/>
    </source>
</evidence>
<dbReference type="InterPro" id="IPR050473">
    <property type="entry name" value="A2M/Complement_sys"/>
</dbReference>
<dbReference type="Pfam" id="PF00207">
    <property type="entry name" value="A2M"/>
    <property type="match status" value="1"/>
</dbReference>
<evidence type="ECO:0000259" key="4">
    <source>
        <dbReference type="SMART" id="SM01359"/>
    </source>
</evidence>
<comment type="similarity">
    <text evidence="1">Belongs to the protease inhibitor I39 (alpha-2-macroglobulin) family.</text>
</comment>
<evidence type="ECO:0000259" key="5">
    <source>
        <dbReference type="SMART" id="SM01360"/>
    </source>
</evidence>
<dbReference type="SUPFAM" id="SSF81296">
    <property type="entry name" value="E set domains"/>
    <property type="match status" value="1"/>
</dbReference>
<dbReference type="InParanoid" id="H2M231"/>
<dbReference type="HOGENOM" id="CLU_791203_0_0_1"/>
<evidence type="ECO:0000256" key="2">
    <source>
        <dbReference type="ARBA" id="ARBA00022690"/>
    </source>
</evidence>
<feature type="domain" description="Alpha-2-macroglobulin bait region" evidence="4">
    <location>
        <begin position="426"/>
        <end position="571"/>
    </location>
</feature>
<reference evidence="6" key="3">
    <citation type="submission" date="2025-09" db="UniProtKB">
        <authorList>
            <consortium name="Ensembl"/>
        </authorList>
    </citation>
    <scope>IDENTIFICATION</scope>
    <source>
        <strain evidence="6">Hd-rR</strain>
    </source>
</reference>
<dbReference type="GO" id="GO:0007399">
    <property type="term" value="P:nervous system development"/>
    <property type="evidence" value="ECO:0007669"/>
    <property type="project" value="UniProtKB-ARBA"/>
</dbReference>
<dbReference type="PANTHER" id="PTHR11412">
    <property type="entry name" value="MACROGLOBULIN / COMPLEMENT"/>
    <property type="match status" value="1"/>
</dbReference>
<dbReference type="Gene3D" id="2.60.40.10">
    <property type="entry name" value="Immunoglobulins"/>
    <property type="match status" value="1"/>
</dbReference>
<sequence>MLLNVTCSFIHGVIFQTQTLSCVFKFACRYFLVTVPAILQAGTKTQFCAVLQEPSEFVIMSVYLKSETGSKSLLRKGTRNSFIKCFSFHVPLVEKCEIQLFEVTVEGQTVYSKEVKKVFIKTFKPKTFIQTDTAIYNPGQTGRYASLYASDPHNIIIEQWVNQTPRRGILERSFQLSSGASEGYYRIVLKAGQDRFYQSFKVQKFSLPKFDIIVTIPKEISVGQKHFEVEVCSKYKCGKPVGGSAVVTVCRPHLHRTSLCTTKTKQVPWSKCLTTALKFISHQQISQCKNKLKITMIMKKGKQIIKKFEILEIFTKFQKPKRNFKKTKCNFEKRNKIKKKHYISNFIKQNKKLEKSLFPEEVDILETDENGVAHFSLDTNRFSGNIILKVCATKPGEHEKHKSPFFTSATLTVSESGPGPTTGGFLRVRTVEKPLRCGKTEEITIQYSLESEYSPIVEIIFLVSFPCSCCSYVVDVAVGLLHVCGCGLCAVGEFDFPLKVTPDMAPYIQVVAYTVLSCEKFLAHSAEFPTEECFKNEVKITYHPSFAIPGEKVKLSLKADPDSLCGVRTIDFRTTIRKPGTLLDAHQIFDLLPIQKPDSIPHELLDFSNCLHVRPKRSISGFTNQEGEYKQGMVILSNLEISNPKCLKLKGKKYFRGLLDRFFYLLKSLITARTSAFVNWKPPPDIKPISAVSRSGKRSVHLTVPSVVTNWETDAFCLNSHGFGLAQQKTLFVSPPFTLHLATPDSVFLGESFVLKATVTNNLQSCIKIKLSPAHSSDLSVTQLSSHLCTFCLCGGKSKTLRWTIAPTVLGTVTMTITAAAVDADTYCEGHPVVVPEKGHTSSKTRSIDVKAGGIEIRQTESWLLCSKGEFMHSFIFLIRNPENSDVLNRLVHNLGEPLDFPYENGDWNIASMAINIYVLNYLKETQQLEHSMKEEEAVNFLKKAYQTQLSFKDKSGAFSIFESGPRSSWLTALVLVTLYQAQPYIFIDENVINEARKWLECQQRENGCFKVSGKHLTKKKGVIRNTIFIFDIFLLQLSESLQQKSLHDPVVKMGLCCLKESIKDLQNPFAAAISAWVFTLAKDMEPRAQLLHYLDTIAIKEGDVIYWSHVETETSVFSSLLISSYVILAKLTVTGSPRDLRSASHTFKWLVEHLNYYSTFSSTQDTMVAVKAIALYSKCMYTPTWSSTVSIWSPNDKVVFQLTPHNKLLYQEMVLQDINGKYSVKMKGTACALVQVCVHLSCDKYLFLLLTGQYSGHQLCTNMVVLEIQLPTGFCPLPQSLRSVSLYSRFCLT</sequence>
<dbReference type="SUPFAM" id="SSF49410">
    <property type="entry name" value="Alpha-macroglobulin receptor domain"/>
    <property type="match status" value="1"/>
</dbReference>
<dbReference type="Gene3D" id="1.50.10.20">
    <property type="match status" value="1"/>
</dbReference>
<dbReference type="Gene3D" id="2.60.40.1930">
    <property type="match status" value="2"/>
</dbReference>
<dbReference type="SMART" id="SM01359">
    <property type="entry name" value="A2M_N_2"/>
    <property type="match status" value="1"/>
</dbReference>
<dbReference type="InterPro" id="IPR001599">
    <property type="entry name" value="Macroglobln_a2"/>
</dbReference>
<evidence type="ECO:0000313" key="6">
    <source>
        <dbReference type="Ensembl" id="ENSORLP00000012467.2"/>
    </source>
</evidence>
<protein>
    <recommendedName>
        <fullName evidence="8">Alpha-2-macroglobulin domain-containing protein</fullName>
    </recommendedName>
</protein>
<dbReference type="SMART" id="SM01360">
    <property type="entry name" value="A2M"/>
    <property type="match status" value="1"/>
</dbReference>
<dbReference type="InterPro" id="IPR014756">
    <property type="entry name" value="Ig_E-set"/>
</dbReference>
<keyword evidence="3" id="KW-0722">Serine protease inhibitor</keyword>
<dbReference type="Pfam" id="PF07703">
    <property type="entry name" value="A2M_BRD"/>
    <property type="match status" value="1"/>
</dbReference>
<dbReference type="InterPro" id="IPR011626">
    <property type="entry name" value="Alpha-macroglobulin_TED"/>
</dbReference>
<evidence type="ECO:0000256" key="1">
    <source>
        <dbReference type="ARBA" id="ARBA00010952"/>
    </source>
</evidence>
<dbReference type="GO" id="GO:0004867">
    <property type="term" value="F:serine-type endopeptidase inhibitor activity"/>
    <property type="evidence" value="ECO:0007669"/>
    <property type="project" value="UniProtKB-KW"/>
</dbReference>
<organism evidence="6 7">
    <name type="scientific">Oryzias latipes</name>
    <name type="common">Japanese rice fish</name>
    <name type="synonym">Japanese killifish</name>
    <dbReference type="NCBI Taxonomy" id="8090"/>
    <lineage>
        <taxon>Eukaryota</taxon>
        <taxon>Metazoa</taxon>
        <taxon>Chordata</taxon>
        <taxon>Craniata</taxon>
        <taxon>Vertebrata</taxon>
        <taxon>Euteleostomi</taxon>
        <taxon>Actinopterygii</taxon>
        <taxon>Neopterygii</taxon>
        <taxon>Teleostei</taxon>
        <taxon>Neoteleostei</taxon>
        <taxon>Acanthomorphata</taxon>
        <taxon>Ovalentaria</taxon>
        <taxon>Atherinomorphae</taxon>
        <taxon>Beloniformes</taxon>
        <taxon>Adrianichthyidae</taxon>
        <taxon>Oryziinae</taxon>
        <taxon>Oryzias</taxon>
    </lineage>
</organism>
<dbReference type="Gene3D" id="2.60.40.1940">
    <property type="match status" value="1"/>
</dbReference>
<dbReference type="PANTHER" id="PTHR11412:SF150">
    <property type="entry name" value="ALPHA-2-MACROGLOBULIN-RELATED"/>
    <property type="match status" value="1"/>
</dbReference>
<dbReference type="InterPro" id="IPR013783">
    <property type="entry name" value="Ig-like_fold"/>
</dbReference>
<name>H2M231_ORYLA</name>
<proteinExistence type="inferred from homology"/>
<dbReference type="Gene3D" id="2.60.120.1540">
    <property type="match status" value="1"/>
</dbReference>
<feature type="domain" description="Alpha-2-macroglobulin" evidence="5">
    <location>
        <begin position="684"/>
        <end position="773"/>
    </location>
</feature>
<dbReference type="Bgee" id="ENSORLG00000009939">
    <property type="expression patterns" value="Expressed in ovary"/>
</dbReference>
<accession>H2M231</accession>